<dbReference type="RefSeq" id="WP_090114945.1">
    <property type="nucleotide sequence ID" value="NZ_FNAT01000011.1"/>
</dbReference>
<dbReference type="GO" id="GO:0055085">
    <property type="term" value="P:transmembrane transport"/>
    <property type="evidence" value="ECO:0007669"/>
    <property type="project" value="InterPro"/>
</dbReference>
<dbReference type="PROSITE" id="PS50928">
    <property type="entry name" value="ABC_TM1"/>
    <property type="match status" value="1"/>
</dbReference>
<gene>
    <name evidence="8" type="ORF">SAMN04488567_0198</name>
</gene>
<evidence type="ECO:0000256" key="5">
    <source>
        <dbReference type="ARBA" id="ARBA00023136"/>
    </source>
</evidence>
<dbReference type="CDD" id="cd06261">
    <property type="entry name" value="TM_PBP2"/>
    <property type="match status" value="1"/>
</dbReference>
<dbReference type="Proteomes" id="UP000198922">
    <property type="component" value="Unassembled WGS sequence"/>
</dbReference>
<keyword evidence="4 6" id="KW-1133">Transmembrane helix</keyword>
<name>A0A1G7KG91_9RHOB</name>
<dbReference type="SUPFAM" id="SSF161098">
    <property type="entry name" value="MetI-like"/>
    <property type="match status" value="1"/>
</dbReference>
<dbReference type="STRING" id="521013.SAMN04488567_0198"/>
<evidence type="ECO:0000256" key="4">
    <source>
        <dbReference type="ARBA" id="ARBA00022989"/>
    </source>
</evidence>
<protein>
    <submittedName>
        <fullName evidence="8">Osmoprotectant transport system permease protein</fullName>
    </submittedName>
</protein>
<dbReference type="AlphaFoldDB" id="A0A1G7KG91"/>
<evidence type="ECO:0000313" key="9">
    <source>
        <dbReference type="Proteomes" id="UP000198922"/>
    </source>
</evidence>
<dbReference type="PANTHER" id="PTHR30177:SF32">
    <property type="entry name" value="GLYCINE BETAINE UPTAKE SYSTEM PERMEASE PROTEIN YEHW"/>
    <property type="match status" value="1"/>
</dbReference>
<evidence type="ECO:0000259" key="7">
    <source>
        <dbReference type="PROSITE" id="PS50928"/>
    </source>
</evidence>
<dbReference type="OrthoDB" id="9801163at2"/>
<dbReference type="EMBL" id="FNAT01000011">
    <property type="protein sequence ID" value="SDF35849.1"/>
    <property type="molecule type" value="Genomic_DNA"/>
</dbReference>
<proteinExistence type="inferred from homology"/>
<feature type="domain" description="ABC transmembrane type-1" evidence="7">
    <location>
        <begin position="50"/>
        <end position="231"/>
    </location>
</feature>
<keyword evidence="3 6" id="KW-0812">Transmembrane</keyword>
<dbReference type="PANTHER" id="PTHR30177">
    <property type="entry name" value="GLYCINE BETAINE/L-PROLINE TRANSPORT SYSTEM PERMEASE PROTEIN PROW"/>
    <property type="match status" value="1"/>
</dbReference>
<feature type="transmembrane region" description="Helical" evidence="6">
    <location>
        <begin position="96"/>
        <end position="127"/>
    </location>
</feature>
<dbReference type="GO" id="GO:0005886">
    <property type="term" value="C:plasma membrane"/>
    <property type="evidence" value="ECO:0007669"/>
    <property type="project" value="UniProtKB-SubCell"/>
</dbReference>
<dbReference type="Pfam" id="PF00528">
    <property type="entry name" value="BPD_transp_1"/>
    <property type="match status" value="1"/>
</dbReference>
<comment type="similarity">
    <text evidence="6">Belongs to the binding-protein-dependent transport system permease family.</text>
</comment>
<organism evidence="8 9">
    <name type="scientific">Limimaricola pyoseonensis</name>
    <dbReference type="NCBI Taxonomy" id="521013"/>
    <lineage>
        <taxon>Bacteria</taxon>
        <taxon>Pseudomonadati</taxon>
        <taxon>Pseudomonadota</taxon>
        <taxon>Alphaproteobacteria</taxon>
        <taxon>Rhodobacterales</taxon>
        <taxon>Paracoccaceae</taxon>
        <taxon>Limimaricola</taxon>
    </lineage>
</organism>
<comment type="subcellular location">
    <subcellularLocation>
        <location evidence="1 6">Cell membrane</location>
        <topology evidence="1 6">Multi-pass membrane protein</topology>
    </subcellularLocation>
</comment>
<evidence type="ECO:0000256" key="2">
    <source>
        <dbReference type="ARBA" id="ARBA00022448"/>
    </source>
</evidence>
<keyword evidence="9" id="KW-1185">Reference proteome</keyword>
<sequence>MTGRLVPLGLVLALFAALAGAPGLFAPALGLVAEPGQTVIYDRQPLWLLAGWHVVLVAAAGAVAAVVGIGLGILVTRPRGAEFMTLARMASNLGQTFPPIAVLAVAVPIVGFGFEPTFIALCAYGLLPVFENTVAGLRGVPATTREAARGMGMPPGAVLARVELPLAAPVILTGFRLSTIINIGTATIGSTVGAVGLGEVIVAGLQSGNTAFVLQGALLVALMAIAVDMALRLPFRSMTRA</sequence>
<keyword evidence="2 6" id="KW-0813">Transport</keyword>
<dbReference type="InterPro" id="IPR035906">
    <property type="entry name" value="MetI-like_sf"/>
</dbReference>
<dbReference type="InterPro" id="IPR000515">
    <property type="entry name" value="MetI-like"/>
</dbReference>
<evidence type="ECO:0000256" key="3">
    <source>
        <dbReference type="ARBA" id="ARBA00022692"/>
    </source>
</evidence>
<evidence type="ECO:0000256" key="6">
    <source>
        <dbReference type="RuleBase" id="RU363032"/>
    </source>
</evidence>
<feature type="transmembrane region" description="Helical" evidence="6">
    <location>
        <begin position="212"/>
        <end position="231"/>
    </location>
</feature>
<reference evidence="9" key="1">
    <citation type="submission" date="2016-10" db="EMBL/GenBank/DDBJ databases">
        <authorList>
            <person name="Varghese N."/>
            <person name="Submissions S."/>
        </authorList>
    </citation>
    <scope>NUCLEOTIDE SEQUENCE [LARGE SCALE GENOMIC DNA]</scope>
    <source>
        <strain evidence="9">DSM 21424</strain>
    </source>
</reference>
<dbReference type="InterPro" id="IPR051204">
    <property type="entry name" value="ABC_transp_perm/SBD"/>
</dbReference>
<keyword evidence="5 6" id="KW-0472">Membrane</keyword>
<accession>A0A1G7KG91</accession>
<evidence type="ECO:0000256" key="1">
    <source>
        <dbReference type="ARBA" id="ARBA00004651"/>
    </source>
</evidence>
<dbReference type="Gene3D" id="1.10.3720.10">
    <property type="entry name" value="MetI-like"/>
    <property type="match status" value="1"/>
</dbReference>
<feature type="transmembrane region" description="Helical" evidence="6">
    <location>
        <begin position="46"/>
        <end position="75"/>
    </location>
</feature>
<evidence type="ECO:0000313" key="8">
    <source>
        <dbReference type="EMBL" id="SDF35849.1"/>
    </source>
</evidence>